<evidence type="ECO:0000256" key="3">
    <source>
        <dbReference type="RuleBase" id="RU000383"/>
    </source>
</evidence>
<evidence type="ECO:0000313" key="5">
    <source>
        <dbReference type="EMBL" id="KAH0936389.1"/>
    </source>
</evidence>
<evidence type="ECO:0000313" key="6">
    <source>
        <dbReference type="Proteomes" id="UP000824890"/>
    </source>
</evidence>
<dbReference type="InterPro" id="IPR036915">
    <property type="entry name" value="Cyclin-like_sf"/>
</dbReference>
<dbReference type="PANTHER" id="PTHR10177">
    <property type="entry name" value="CYCLINS"/>
    <property type="match status" value="1"/>
</dbReference>
<dbReference type="Gene3D" id="1.10.472.10">
    <property type="entry name" value="Cyclin-like"/>
    <property type="match status" value="2"/>
</dbReference>
<evidence type="ECO:0000256" key="1">
    <source>
        <dbReference type="ARBA" id="ARBA00022618"/>
    </source>
</evidence>
<keyword evidence="6" id="KW-1185">Reference proteome</keyword>
<dbReference type="EMBL" id="JAGKQM010000003">
    <property type="protein sequence ID" value="KAH0936389.1"/>
    <property type="molecule type" value="Genomic_DNA"/>
</dbReference>
<evidence type="ECO:0000259" key="4">
    <source>
        <dbReference type="SMART" id="SM00385"/>
    </source>
</evidence>
<keyword evidence="2" id="KW-0131">Cell cycle</keyword>
<dbReference type="InterPro" id="IPR013763">
    <property type="entry name" value="Cyclin-like_dom"/>
</dbReference>
<sequence>MMDRGSLESEKAKEEVTKKSEVIVSYEPILNMIQPVITKEGKNEIPLIKSDMKTQVMACDGEGARLASMEKLSQKQRKNAKKKTRWRFRNWVFDIPGDKAQQQLDVKHGKDMEVYVNVVQNHEWCIQEFYTSHMLNTRFGLIFTKKKKGKTKLEYTWVEINPEHCSSSKYYSRVLFTTDIIHRTRAIRTTKLKKEEKQVEARGSGRSDSYKNGSYNQRLLKLQEINLKKQTEEWLIAHDEVSKLQEETIKRLGEANKTMGDFKRVKKKKKKVKNKKKKKRTNLRRSIVPWQTMGDVVAIVVEDDEKNAGEGRNRQVFEDIDNVFRRNHPKNDTAKINLPRTCSQHAPLVKLVVKRVVVPKPKKRAEKPKDVDVMEIISHSDEEHVLVAVHEIEKKSPAAKNKTAVSYTYVLTARSKTVCCFEKKQKEEIFDVDSTDAKDDLASVEYVEDIYSLYKSVESEWRSKDYMRSKPEINEKMRIILVKWLVDVCVRFELNPEPFYLTMNIMDQFLSSKPVPRTELQLIGISGLLMSSKYEEIWPSHVEDLVDIADHTEAKSESMTNETLDDYLGQECPEFLEEILELCDNQKILFDNKNKDKREKAEKFQKLMSLVDSVMFKNYGKPFTDKFFHELQEVKFMPD</sequence>
<gene>
    <name evidence="5" type="ORF">HID58_013506</name>
</gene>
<dbReference type="InterPro" id="IPR039361">
    <property type="entry name" value="Cyclin"/>
</dbReference>
<keyword evidence="1" id="KW-0132">Cell division</keyword>
<comment type="similarity">
    <text evidence="3">Belongs to the cyclin family.</text>
</comment>
<dbReference type="Pfam" id="PF00134">
    <property type="entry name" value="Cyclin_N"/>
    <property type="match status" value="1"/>
</dbReference>
<dbReference type="InterPro" id="IPR006671">
    <property type="entry name" value="Cyclin_N"/>
</dbReference>
<feature type="domain" description="Cyclin-like" evidence="4">
    <location>
        <begin position="483"/>
        <end position="565"/>
    </location>
</feature>
<organism evidence="5 6">
    <name type="scientific">Brassica napus</name>
    <name type="common">Rape</name>
    <dbReference type="NCBI Taxonomy" id="3708"/>
    <lineage>
        <taxon>Eukaryota</taxon>
        <taxon>Viridiplantae</taxon>
        <taxon>Streptophyta</taxon>
        <taxon>Embryophyta</taxon>
        <taxon>Tracheophyta</taxon>
        <taxon>Spermatophyta</taxon>
        <taxon>Magnoliopsida</taxon>
        <taxon>eudicotyledons</taxon>
        <taxon>Gunneridae</taxon>
        <taxon>Pentapetalae</taxon>
        <taxon>rosids</taxon>
        <taxon>malvids</taxon>
        <taxon>Brassicales</taxon>
        <taxon>Brassicaceae</taxon>
        <taxon>Brassiceae</taxon>
        <taxon>Brassica</taxon>
    </lineage>
</organism>
<accession>A0ABQ8E454</accession>
<keyword evidence="3" id="KW-0195">Cyclin</keyword>
<evidence type="ECO:0000256" key="2">
    <source>
        <dbReference type="ARBA" id="ARBA00023306"/>
    </source>
</evidence>
<dbReference type="SUPFAM" id="SSF47954">
    <property type="entry name" value="Cyclin-like"/>
    <property type="match status" value="1"/>
</dbReference>
<name>A0ABQ8E454_BRANA</name>
<proteinExistence type="inferred from homology"/>
<protein>
    <recommendedName>
        <fullName evidence="4">Cyclin-like domain-containing protein</fullName>
    </recommendedName>
</protein>
<comment type="caution">
    <text evidence="5">The sequence shown here is derived from an EMBL/GenBank/DDBJ whole genome shotgun (WGS) entry which is preliminary data.</text>
</comment>
<dbReference type="Proteomes" id="UP000824890">
    <property type="component" value="Unassembled WGS sequence"/>
</dbReference>
<reference evidence="5 6" key="1">
    <citation type="submission" date="2021-05" db="EMBL/GenBank/DDBJ databases">
        <title>Genome Assembly of Synthetic Allotetraploid Brassica napus Reveals Homoeologous Exchanges between Subgenomes.</title>
        <authorList>
            <person name="Davis J.T."/>
        </authorList>
    </citation>
    <scope>NUCLEOTIDE SEQUENCE [LARGE SCALE GENOMIC DNA]</scope>
    <source>
        <strain evidence="6">cv. Da-Ae</strain>
        <tissue evidence="5">Seedling</tissue>
    </source>
</reference>
<dbReference type="SMART" id="SM00385">
    <property type="entry name" value="CYCLIN"/>
    <property type="match status" value="1"/>
</dbReference>